<keyword evidence="12" id="KW-1185">Reference proteome</keyword>
<dbReference type="Pfam" id="PF06404">
    <property type="entry name" value="PSK"/>
    <property type="match status" value="1"/>
</dbReference>
<evidence type="ECO:0000256" key="7">
    <source>
        <dbReference type="ARBA" id="ARBA00022782"/>
    </source>
</evidence>
<dbReference type="AlphaFoldDB" id="A0AAD4SFP5"/>
<accession>A0AAD4SFP5</accession>
<keyword evidence="3 9" id="KW-0217">Developmental protein</keyword>
<comment type="PTM">
    <text evidence="9">Sulfation is important for activity and for the binding to a putative membrane receptor.</text>
</comment>
<evidence type="ECO:0000256" key="6">
    <source>
        <dbReference type="ARBA" id="ARBA00022729"/>
    </source>
</evidence>
<evidence type="ECO:0000313" key="12">
    <source>
        <dbReference type="Proteomes" id="UP001202328"/>
    </source>
</evidence>
<feature type="chain" id="PRO_5041771735" description="Phytosulfokine" evidence="9">
    <location>
        <begin position="23"/>
        <end position="82"/>
    </location>
</feature>
<evidence type="ECO:0000256" key="9">
    <source>
        <dbReference type="RuleBase" id="RU368031"/>
    </source>
</evidence>
<evidence type="ECO:0000313" key="11">
    <source>
        <dbReference type="EMBL" id="KAI3903402.1"/>
    </source>
</evidence>
<sequence length="82" mass="9118">MSKIASVSVIILVIFFVSLAHAARPEPTVLPNNSLAESQHGEDVEVDDDSEFSCNGVGEEECLRRKTLMAHVDYIYTQKKHT</sequence>
<dbReference type="Proteomes" id="UP001202328">
    <property type="component" value="Unassembled WGS sequence"/>
</dbReference>
<evidence type="ECO:0000256" key="5">
    <source>
        <dbReference type="ARBA" id="ARBA00022641"/>
    </source>
</evidence>
<evidence type="ECO:0000256" key="8">
    <source>
        <dbReference type="ARBA" id="ARBA00023030"/>
    </source>
</evidence>
<organism evidence="11 12">
    <name type="scientific">Papaver atlanticum</name>
    <dbReference type="NCBI Taxonomy" id="357466"/>
    <lineage>
        <taxon>Eukaryota</taxon>
        <taxon>Viridiplantae</taxon>
        <taxon>Streptophyta</taxon>
        <taxon>Embryophyta</taxon>
        <taxon>Tracheophyta</taxon>
        <taxon>Spermatophyta</taxon>
        <taxon>Magnoliopsida</taxon>
        <taxon>Ranunculales</taxon>
        <taxon>Papaveraceae</taxon>
        <taxon>Papaveroideae</taxon>
        <taxon>Papaver</taxon>
    </lineage>
</organism>
<comment type="PTM">
    <text evidence="9">PSK-alpha is produced by endopeptidase digestion. PSK-beta is produced from PSK-alpha by exopeptidase digestion.</text>
</comment>
<feature type="region of interest" description="Disordered" evidence="10">
    <location>
        <begin position="30"/>
        <end position="50"/>
    </location>
</feature>
<dbReference type="PANTHER" id="PTHR33285:SF55">
    <property type="entry name" value="PHYTOSULFOKINES 3"/>
    <property type="match status" value="1"/>
</dbReference>
<evidence type="ECO:0000256" key="2">
    <source>
        <dbReference type="ARBA" id="ARBA00010781"/>
    </source>
</evidence>
<reference evidence="11" key="1">
    <citation type="submission" date="2022-04" db="EMBL/GenBank/DDBJ databases">
        <title>A functionally conserved STORR gene fusion in Papaver species that diverged 16.8 million years ago.</title>
        <authorList>
            <person name="Catania T."/>
        </authorList>
    </citation>
    <scope>NUCLEOTIDE SEQUENCE</scope>
    <source>
        <strain evidence="11">S-188037</strain>
    </source>
</reference>
<keyword evidence="8 9" id="KW-0339">Growth factor</keyword>
<feature type="signal peptide" evidence="9">
    <location>
        <begin position="1"/>
        <end position="22"/>
    </location>
</feature>
<evidence type="ECO:0000256" key="3">
    <source>
        <dbReference type="ARBA" id="ARBA00022473"/>
    </source>
</evidence>
<dbReference type="GO" id="GO:0008283">
    <property type="term" value="P:cell population proliferation"/>
    <property type="evidence" value="ECO:0007669"/>
    <property type="project" value="UniProtKB-UniRule"/>
</dbReference>
<dbReference type="GO" id="GO:0030154">
    <property type="term" value="P:cell differentiation"/>
    <property type="evidence" value="ECO:0007669"/>
    <property type="project" value="UniProtKB-UniRule"/>
</dbReference>
<name>A0AAD4SFP5_9MAGN</name>
<keyword evidence="4 9" id="KW-0964">Secreted</keyword>
<dbReference type="GO" id="GO:0005576">
    <property type="term" value="C:extracellular region"/>
    <property type="evidence" value="ECO:0007669"/>
    <property type="project" value="UniProtKB-SubCell"/>
</dbReference>
<dbReference type="GO" id="GO:0008083">
    <property type="term" value="F:growth factor activity"/>
    <property type="evidence" value="ECO:0007669"/>
    <property type="project" value="UniProtKB-UniRule"/>
</dbReference>
<dbReference type="PANTHER" id="PTHR33285">
    <property type="entry name" value="PHYTOSULFOKINES 3"/>
    <property type="match status" value="1"/>
</dbReference>
<evidence type="ECO:0000256" key="10">
    <source>
        <dbReference type="SAM" id="MobiDB-lite"/>
    </source>
</evidence>
<gene>
    <name evidence="11" type="ORF">MKW98_032056</name>
</gene>
<proteinExistence type="inferred from homology"/>
<evidence type="ECO:0000256" key="4">
    <source>
        <dbReference type="ARBA" id="ARBA00022525"/>
    </source>
</evidence>
<evidence type="ECO:0000256" key="1">
    <source>
        <dbReference type="ARBA" id="ARBA00004613"/>
    </source>
</evidence>
<dbReference type="InterPro" id="IPR009438">
    <property type="entry name" value="Phytosulfokine"/>
</dbReference>
<dbReference type="EMBL" id="JAJJMB010011222">
    <property type="protein sequence ID" value="KAI3903402.1"/>
    <property type="molecule type" value="Genomic_DNA"/>
</dbReference>
<comment type="function">
    <text evidence="9">Promotes plant cell differentiation, organogenesis and somatic embryogenesis as well as cell proliferation.</text>
</comment>
<keyword evidence="7 9" id="KW-0221">Differentiation</keyword>
<keyword evidence="5 9" id="KW-0765">Sulfation</keyword>
<protein>
    <recommendedName>
        <fullName evidence="9">Phytosulfokine</fullName>
    </recommendedName>
    <component>
        <recommendedName>
            <fullName evidence="9">Phytosulfokine-alpha</fullName>
            <shortName evidence="9">PSK-alpha</shortName>
            <shortName evidence="9">Phytosulfokine-a</shortName>
        </recommendedName>
    </component>
    <component>
        <recommendedName>
            <fullName evidence="9">Phytosulfokine-beta</fullName>
            <shortName evidence="9">PSK-beta</shortName>
            <shortName evidence="9">Phytosulfokine-b</shortName>
        </recommendedName>
    </component>
</protein>
<comment type="subcellular location">
    <subcellularLocation>
        <location evidence="1 9">Secreted</location>
    </subcellularLocation>
</comment>
<comment type="caution">
    <text evidence="11">The sequence shown here is derived from an EMBL/GenBank/DDBJ whole genome shotgun (WGS) entry which is preliminary data.</text>
</comment>
<comment type="similarity">
    <text evidence="2 9">Belongs to the phytosulfokine family.</text>
</comment>
<keyword evidence="6 9" id="KW-0732">Signal</keyword>